<gene>
    <name evidence="1" type="ORF">B0T25DRAFT_518751</name>
</gene>
<evidence type="ECO:0000313" key="2">
    <source>
        <dbReference type="Proteomes" id="UP001275084"/>
    </source>
</evidence>
<sequence>MGVTVAESWDIESDPDIHYLKCWGGDLLDMDPETHFDGPRAASPTSRKSRDLAALKQLRTWLDNPVDPWTTTVSRQQVDTSDYFIEVSNRRRQEVVSWHEASNKASKGNEAPA</sequence>
<dbReference type="AlphaFoldDB" id="A0AAJ0MF12"/>
<dbReference type="Proteomes" id="UP001275084">
    <property type="component" value="Unassembled WGS sequence"/>
</dbReference>
<comment type="caution">
    <text evidence="1">The sequence shown here is derived from an EMBL/GenBank/DDBJ whole genome shotgun (WGS) entry which is preliminary data.</text>
</comment>
<name>A0AAJ0MF12_9PEZI</name>
<evidence type="ECO:0000313" key="1">
    <source>
        <dbReference type="EMBL" id="KAK3353754.1"/>
    </source>
</evidence>
<dbReference type="EMBL" id="JAUIQD010000004">
    <property type="protein sequence ID" value="KAK3353754.1"/>
    <property type="molecule type" value="Genomic_DNA"/>
</dbReference>
<organism evidence="1 2">
    <name type="scientific">Lasiosphaeria hispida</name>
    <dbReference type="NCBI Taxonomy" id="260671"/>
    <lineage>
        <taxon>Eukaryota</taxon>
        <taxon>Fungi</taxon>
        <taxon>Dikarya</taxon>
        <taxon>Ascomycota</taxon>
        <taxon>Pezizomycotina</taxon>
        <taxon>Sordariomycetes</taxon>
        <taxon>Sordariomycetidae</taxon>
        <taxon>Sordariales</taxon>
        <taxon>Lasiosphaeriaceae</taxon>
        <taxon>Lasiosphaeria</taxon>
    </lineage>
</organism>
<protein>
    <submittedName>
        <fullName evidence="1">Uncharacterized protein</fullName>
    </submittedName>
</protein>
<reference evidence="1" key="1">
    <citation type="journal article" date="2023" name="Mol. Phylogenet. Evol.">
        <title>Genome-scale phylogeny and comparative genomics of the fungal order Sordariales.</title>
        <authorList>
            <person name="Hensen N."/>
            <person name="Bonometti L."/>
            <person name="Westerberg I."/>
            <person name="Brannstrom I.O."/>
            <person name="Guillou S."/>
            <person name="Cros-Aarteil S."/>
            <person name="Calhoun S."/>
            <person name="Haridas S."/>
            <person name="Kuo A."/>
            <person name="Mondo S."/>
            <person name="Pangilinan J."/>
            <person name="Riley R."/>
            <person name="LaButti K."/>
            <person name="Andreopoulos B."/>
            <person name="Lipzen A."/>
            <person name="Chen C."/>
            <person name="Yan M."/>
            <person name="Daum C."/>
            <person name="Ng V."/>
            <person name="Clum A."/>
            <person name="Steindorff A."/>
            <person name="Ohm R.A."/>
            <person name="Martin F."/>
            <person name="Silar P."/>
            <person name="Natvig D.O."/>
            <person name="Lalanne C."/>
            <person name="Gautier V."/>
            <person name="Ament-Velasquez S.L."/>
            <person name="Kruys A."/>
            <person name="Hutchinson M.I."/>
            <person name="Powell A.J."/>
            <person name="Barry K."/>
            <person name="Miller A.N."/>
            <person name="Grigoriev I.V."/>
            <person name="Debuchy R."/>
            <person name="Gladieux P."/>
            <person name="Hiltunen Thoren M."/>
            <person name="Johannesson H."/>
        </authorList>
    </citation>
    <scope>NUCLEOTIDE SEQUENCE</scope>
    <source>
        <strain evidence="1">CBS 955.72</strain>
    </source>
</reference>
<keyword evidence="2" id="KW-1185">Reference proteome</keyword>
<reference evidence="1" key="2">
    <citation type="submission" date="2023-06" db="EMBL/GenBank/DDBJ databases">
        <authorList>
            <consortium name="Lawrence Berkeley National Laboratory"/>
            <person name="Haridas S."/>
            <person name="Hensen N."/>
            <person name="Bonometti L."/>
            <person name="Westerberg I."/>
            <person name="Brannstrom I.O."/>
            <person name="Guillou S."/>
            <person name="Cros-Aarteil S."/>
            <person name="Calhoun S."/>
            <person name="Kuo A."/>
            <person name="Mondo S."/>
            <person name="Pangilinan J."/>
            <person name="Riley R."/>
            <person name="Labutti K."/>
            <person name="Andreopoulos B."/>
            <person name="Lipzen A."/>
            <person name="Chen C."/>
            <person name="Yanf M."/>
            <person name="Daum C."/>
            <person name="Ng V."/>
            <person name="Clum A."/>
            <person name="Steindorff A."/>
            <person name="Ohm R."/>
            <person name="Martin F."/>
            <person name="Silar P."/>
            <person name="Natvig D."/>
            <person name="Lalanne C."/>
            <person name="Gautier V."/>
            <person name="Ament-Velasquez S.L."/>
            <person name="Kruys A."/>
            <person name="Hutchinson M.I."/>
            <person name="Powell A.J."/>
            <person name="Barry K."/>
            <person name="Miller A.N."/>
            <person name="Grigoriev I.V."/>
            <person name="Debuchy R."/>
            <person name="Gladieux P."/>
            <person name="Thoren M.H."/>
            <person name="Johannesson H."/>
        </authorList>
    </citation>
    <scope>NUCLEOTIDE SEQUENCE</scope>
    <source>
        <strain evidence="1">CBS 955.72</strain>
    </source>
</reference>
<accession>A0AAJ0MF12</accession>
<proteinExistence type="predicted"/>